<proteinExistence type="predicted"/>
<dbReference type="InterPro" id="IPR036280">
    <property type="entry name" value="Multihaem_cyt_sf"/>
</dbReference>
<organism evidence="1 2">
    <name type="scientific">Gymnopus androsaceus JB14</name>
    <dbReference type="NCBI Taxonomy" id="1447944"/>
    <lineage>
        <taxon>Eukaryota</taxon>
        <taxon>Fungi</taxon>
        <taxon>Dikarya</taxon>
        <taxon>Basidiomycota</taxon>
        <taxon>Agaricomycotina</taxon>
        <taxon>Agaricomycetes</taxon>
        <taxon>Agaricomycetidae</taxon>
        <taxon>Agaricales</taxon>
        <taxon>Marasmiineae</taxon>
        <taxon>Omphalotaceae</taxon>
        <taxon>Gymnopus</taxon>
    </lineage>
</organism>
<gene>
    <name evidence="1" type="ORF">BT96DRAFT_281788</name>
</gene>
<dbReference type="EMBL" id="ML769404">
    <property type="protein sequence ID" value="KAE9406114.1"/>
    <property type="molecule type" value="Genomic_DNA"/>
</dbReference>
<protein>
    <submittedName>
        <fullName evidence="1">Uncharacterized protein</fullName>
    </submittedName>
</protein>
<reference evidence="1" key="1">
    <citation type="journal article" date="2019" name="Environ. Microbiol.">
        <title>Fungal ecological strategies reflected in gene transcription - a case study of two litter decomposers.</title>
        <authorList>
            <person name="Barbi F."/>
            <person name="Kohler A."/>
            <person name="Barry K."/>
            <person name="Baskaran P."/>
            <person name="Daum C."/>
            <person name="Fauchery L."/>
            <person name="Ihrmark K."/>
            <person name="Kuo A."/>
            <person name="LaButti K."/>
            <person name="Lipzen A."/>
            <person name="Morin E."/>
            <person name="Grigoriev I.V."/>
            <person name="Henrissat B."/>
            <person name="Lindahl B."/>
            <person name="Martin F."/>
        </authorList>
    </citation>
    <scope>NUCLEOTIDE SEQUENCE</scope>
    <source>
        <strain evidence="1">JB14</strain>
    </source>
</reference>
<dbReference type="Proteomes" id="UP000799118">
    <property type="component" value="Unassembled WGS sequence"/>
</dbReference>
<dbReference type="SUPFAM" id="SSF48695">
    <property type="entry name" value="Multiheme cytochromes"/>
    <property type="match status" value="1"/>
</dbReference>
<name>A0A6A4IBE4_9AGAR</name>
<accession>A0A6A4IBE4</accession>
<evidence type="ECO:0000313" key="2">
    <source>
        <dbReference type="Proteomes" id="UP000799118"/>
    </source>
</evidence>
<keyword evidence="2" id="KW-1185">Reference proteome</keyword>
<sequence>MPCSDSSKSTRLRLRRIKAFGGRCGLCHEEKDSEDLKLVQACHGSLLEQTAKKYHLVKRTFQRDSPENAFVLCSSCHDLLSYRGPNLLPKVLFVPCREICAYLLDVLKDNKTTTVDTIITELLLIADPTPEERKAQEFAGLFELTISATTKQDTARSNNPISQVCILLQPGGGHGL</sequence>
<evidence type="ECO:0000313" key="1">
    <source>
        <dbReference type="EMBL" id="KAE9406114.1"/>
    </source>
</evidence>
<dbReference type="AlphaFoldDB" id="A0A6A4IBE4"/>